<dbReference type="Proteomes" id="UP000240934">
    <property type="component" value="Segment"/>
</dbReference>
<evidence type="ECO:0000313" key="1">
    <source>
        <dbReference type="EMBL" id="AUE22582.1"/>
    </source>
</evidence>
<organism evidence="1 2">
    <name type="scientific">Aeromonas phage Ah1</name>
    <dbReference type="NCBI Taxonomy" id="2053701"/>
    <lineage>
        <taxon>Viruses</taxon>
        <taxon>Duplodnaviria</taxon>
        <taxon>Heunggongvirae</taxon>
        <taxon>Uroviricota</taxon>
        <taxon>Caudoviricetes</taxon>
        <taxon>Pantevenvirales</taxon>
        <taxon>Straboviridae</taxon>
        <taxon>Cinqassovirus</taxon>
        <taxon>Cinqassovirus ah1</taxon>
    </lineage>
</organism>
<gene>
    <name evidence="1" type="ORF">Ah1_00041</name>
</gene>
<protein>
    <submittedName>
        <fullName evidence="1">Uncharacterized protein</fullName>
    </submittedName>
</protein>
<proteinExistence type="predicted"/>
<keyword evidence="2" id="KW-1185">Reference proteome</keyword>
<reference evidence="1 2" key="1">
    <citation type="submission" date="2017-10" db="EMBL/GenBank/DDBJ databases">
        <title>Antibacterial composition for extension of chilled fish shelf life and decreasing of risk of food-borne infections, bacteriophage strains for its preparation.</title>
        <authorList>
            <person name="Zulkarneev E.R."/>
            <person name="Aleshkin A.V."/>
            <person name="Rubalsky O.V."/>
            <person name="Kiseleva I.A."/>
            <person name="Rubalskii E.O."/>
            <person name="Lebedev S.N."/>
        </authorList>
    </citation>
    <scope>NUCLEOTIDE SEQUENCE [LARGE SCALE GENOMIC DNA]</scope>
</reference>
<accession>A0A2H4YEI6</accession>
<sequence>MKYQIRVFKNEQTKQAYVAANGEAMASENKDFAHRMFGMVFYDMNTSEFDSDIMNIEAKSKFGAFCAARSIVRKQGFKLITQCEDLK</sequence>
<dbReference type="EMBL" id="MG250483">
    <property type="protein sequence ID" value="AUE22582.1"/>
    <property type="molecule type" value="Genomic_DNA"/>
</dbReference>
<name>A0A2H4YEI6_9CAUD</name>
<evidence type="ECO:0000313" key="2">
    <source>
        <dbReference type="Proteomes" id="UP000240934"/>
    </source>
</evidence>